<reference evidence="1" key="1">
    <citation type="submission" date="2021-06" db="EMBL/GenBank/DDBJ databases">
        <authorList>
            <person name="Kallberg Y."/>
            <person name="Tangrot J."/>
            <person name="Rosling A."/>
        </authorList>
    </citation>
    <scope>NUCLEOTIDE SEQUENCE</scope>
    <source>
        <strain evidence="1">MA461A</strain>
    </source>
</reference>
<feature type="non-terminal residue" evidence="1">
    <location>
        <position position="1"/>
    </location>
</feature>
<name>A0ACA9SI38_9GLOM</name>
<gene>
    <name evidence="1" type="ORF">RPERSI_LOCUS31487</name>
</gene>
<protein>
    <submittedName>
        <fullName evidence="1">11364_t:CDS:1</fullName>
    </submittedName>
</protein>
<dbReference type="Proteomes" id="UP000789920">
    <property type="component" value="Unassembled WGS sequence"/>
</dbReference>
<evidence type="ECO:0000313" key="1">
    <source>
        <dbReference type="EMBL" id="CAG8840575.1"/>
    </source>
</evidence>
<sequence length="42" mass="4817">NDNDYVENPPSSFFSEDDKENFQSSSPYSTKNKKKNALTQSQ</sequence>
<comment type="caution">
    <text evidence="1">The sequence shown here is derived from an EMBL/GenBank/DDBJ whole genome shotgun (WGS) entry which is preliminary data.</text>
</comment>
<organism evidence="1 2">
    <name type="scientific">Racocetra persica</name>
    <dbReference type="NCBI Taxonomy" id="160502"/>
    <lineage>
        <taxon>Eukaryota</taxon>
        <taxon>Fungi</taxon>
        <taxon>Fungi incertae sedis</taxon>
        <taxon>Mucoromycota</taxon>
        <taxon>Glomeromycotina</taxon>
        <taxon>Glomeromycetes</taxon>
        <taxon>Diversisporales</taxon>
        <taxon>Gigasporaceae</taxon>
        <taxon>Racocetra</taxon>
    </lineage>
</organism>
<dbReference type="EMBL" id="CAJVQC010127134">
    <property type="protein sequence ID" value="CAG8840575.1"/>
    <property type="molecule type" value="Genomic_DNA"/>
</dbReference>
<accession>A0ACA9SI38</accession>
<keyword evidence="2" id="KW-1185">Reference proteome</keyword>
<proteinExistence type="predicted"/>
<feature type="non-terminal residue" evidence="1">
    <location>
        <position position="42"/>
    </location>
</feature>
<evidence type="ECO:0000313" key="2">
    <source>
        <dbReference type="Proteomes" id="UP000789920"/>
    </source>
</evidence>